<dbReference type="AlphaFoldDB" id="A0A7J0H8M7"/>
<comment type="caution">
    <text evidence="2">The sequence shown here is derived from an EMBL/GenBank/DDBJ whole genome shotgun (WGS) entry which is preliminary data.</text>
</comment>
<proteinExistence type="predicted"/>
<protein>
    <submittedName>
        <fullName evidence="2">Uncharacterized protein</fullName>
    </submittedName>
</protein>
<evidence type="ECO:0000313" key="2">
    <source>
        <dbReference type="EMBL" id="GFZ19452.1"/>
    </source>
</evidence>
<dbReference type="OrthoDB" id="10636574at2759"/>
<accession>A0A7J0H8M7</accession>
<reference evidence="2 3" key="1">
    <citation type="submission" date="2019-07" db="EMBL/GenBank/DDBJ databases">
        <title>De Novo Assembly of kiwifruit Actinidia rufa.</title>
        <authorList>
            <person name="Sugita-Konishi S."/>
            <person name="Sato K."/>
            <person name="Mori E."/>
            <person name="Abe Y."/>
            <person name="Kisaki G."/>
            <person name="Hamano K."/>
            <person name="Suezawa K."/>
            <person name="Otani M."/>
            <person name="Fukuda T."/>
            <person name="Manabe T."/>
            <person name="Gomi K."/>
            <person name="Tabuchi M."/>
            <person name="Akimitsu K."/>
            <person name="Kataoka I."/>
        </authorList>
    </citation>
    <scope>NUCLEOTIDE SEQUENCE [LARGE SCALE GENOMIC DNA]</scope>
    <source>
        <strain evidence="3">cv. Fuchu</strain>
    </source>
</reference>
<evidence type="ECO:0000256" key="1">
    <source>
        <dbReference type="SAM" id="MobiDB-lite"/>
    </source>
</evidence>
<dbReference type="EMBL" id="BJWL01000028">
    <property type="protein sequence ID" value="GFZ19452.1"/>
    <property type="molecule type" value="Genomic_DNA"/>
</dbReference>
<evidence type="ECO:0000313" key="3">
    <source>
        <dbReference type="Proteomes" id="UP000585474"/>
    </source>
</evidence>
<dbReference type="Proteomes" id="UP000585474">
    <property type="component" value="Unassembled WGS sequence"/>
</dbReference>
<feature type="compositionally biased region" description="Polar residues" evidence="1">
    <location>
        <begin position="1"/>
        <end position="13"/>
    </location>
</feature>
<keyword evidence="3" id="KW-1185">Reference proteome</keyword>
<gene>
    <name evidence="2" type="ORF">Acr_28g0001570</name>
</gene>
<sequence length="224" mass="24717">MIPDSSSSCSFSNIPLPHPPIRPVNGSQRADGATFYNNAYHLRPPQPAHSNQFSYVQADQQSLREVPPPPFHNRDHFGQSTDGGGFYTDHDRMKLAPNEHRDTWRFSGPSFSAPGSYYRDPARGPYPPSPYTGPPCEPPLPSRGWGFPPRAMNHRELMPHRSPFEGPIPLQAFGDQDNPQYGASGSGTISFSSPALGVRDCTYGVLSSLLIMRLEDDPLEIGEL</sequence>
<organism evidence="2 3">
    <name type="scientific">Actinidia rufa</name>
    <dbReference type="NCBI Taxonomy" id="165716"/>
    <lineage>
        <taxon>Eukaryota</taxon>
        <taxon>Viridiplantae</taxon>
        <taxon>Streptophyta</taxon>
        <taxon>Embryophyta</taxon>
        <taxon>Tracheophyta</taxon>
        <taxon>Spermatophyta</taxon>
        <taxon>Magnoliopsida</taxon>
        <taxon>eudicotyledons</taxon>
        <taxon>Gunneridae</taxon>
        <taxon>Pentapetalae</taxon>
        <taxon>asterids</taxon>
        <taxon>Ericales</taxon>
        <taxon>Actinidiaceae</taxon>
        <taxon>Actinidia</taxon>
    </lineage>
</organism>
<feature type="region of interest" description="Disordered" evidence="1">
    <location>
        <begin position="1"/>
        <end position="32"/>
    </location>
</feature>
<name>A0A7J0H8M7_9ERIC</name>